<protein>
    <recommendedName>
        <fullName evidence="2">Thymocyte nuclear protein 1</fullName>
    </recommendedName>
</protein>
<evidence type="ECO:0000256" key="1">
    <source>
        <dbReference type="ARBA" id="ARBA00004123"/>
    </source>
</evidence>
<feature type="region of interest" description="Disordered" evidence="5">
    <location>
        <begin position="218"/>
        <end position="241"/>
    </location>
</feature>
<name>A0A250XS46_9CHLO</name>
<sequence length="241" mass="27636">MLDRSSHLTSYLRRICKKVLSTRVMVKTKATEQDSVTNDGKRCKITKDSKAVSEIDHSIGPAWFLIKNEPDEFSIDDLLAIPNKTSRYDGIRNMQARKHMRSMRVGDQIFFYQSSCKVPGICAVVEVVKEAYPDHMSWEEGHKYFDPKSTPDNPRWFMMDFKFVRMMKRFISLEELKGHQEDGLEGMPLFKQSRLSIQPVASHHVEFLLKLEEQPAANISNAGSSKKGGEHGKKRKVISKA</sequence>
<dbReference type="InterPro" id="IPR002740">
    <property type="entry name" value="EVE_domain"/>
</dbReference>
<dbReference type="Pfam" id="PF01878">
    <property type="entry name" value="EVE"/>
    <property type="match status" value="1"/>
</dbReference>
<dbReference type="SUPFAM" id="SSF88697">
    <property type="entry name" value="PUA domain-like"/>
    <property type="match status" value="1"/>
</dbReference>
<dbReference type="Proteomes" id="UP000232323">
    <property type="component" value="Unassembled WGS sequence"/>
</dbReference>
<gene>
    <name evidence="7" type="ORF">CEUSTIGMA_g13291.t1</name>
</gene>
<dbReference type="InterPro" id="IPR047197">
    <property type="entry name" value="THYN1-like_EVE"/>
</dbReference>
<dbReference type="CDD" id="cd21133">
    <property type="entry name" value="EVE"/>
    <property type="match status" value="1"/>
</dbReference>
<dbReference type="OrthoDB" id="41445at2759"/>
<evidence type="ECO:0000256" key="2">
    <source>
        <dbReference type="ARBA" id="ARBA00014654"/>
    </source>
</evidence>
<dbReference type="AlphaFoldDB" id="A0A250XS46"/>
<accession>A0A250XS46</accession>
<dbReference type="InterPro" id="IPR052181">
    <property type="entry name" value="5hmC_binding"/>
</dbReference>
<dbReference type="STRING" id="1157962.A0A250XS46"/>
<reference evidence="7 8" key="1">
    <citation type="submission" date="2017-08" db="EMBL/GenBank/DDBJ databases">
        <title>Acidophilic green algal genome provides insights into adaptation to an acidic environment.</title>
        <authorList>
            <person name="Hirooka S."/>
            <person name="Hirose Y."/>
            <person name="Kanesaki Y."/>
            <person name="Higuchi S."/>
            <person name="Fujiwara T."/>
            <person name="Onuma R."/>
            <person name="Era A."/>
            <person name="Ohbayashi R."/>
            <person name="Uzuka A."/>
            <person name="Nozaki H."/>
            <person name="Yoshikawa H."/>
            <person name="Miyagishima S.Y."/>
        </authorList>
    </citation>
    <scope>NUCLEOTIDE SEQUENCE [LARGE SCALE GENOMIC DNA]</scope>
    <source>
        <strain evidence="7 8">NIES-2499</strain>
    </source>
</reference>
<organism evidence="7 8">
    <name type="scientific">Chlamydomonas eustigma</name>
    <dbReference type="NCBI Taxonomy" id="1157962"/>
    <lineage>
        <taxon>Eukaryota</taxon>
        <taxon>Viridiplantae</taxon>
        <taxon>Chlorophyta</taxon>
        <taxon>core chlorophytes</taxon>
        <taxon>Chlorophyceae</taxon>
        <taxon>CS clade</taxon>
        <taxon>Chlamydomonadales</taxon>
        <taxon>Chlamydomonadaceae</taxon>
        <taxon>Chlamydomonas</taxon>
    </lineage>
</organism>
<keyword evidence="8" id="KW-1185">Reference proteome</keyword>
<evidence type="ECO:0000313" key="8">
    <source>
        <dbReference type="Proteomes" id="UP000232323"/>
    </source>
</evidence>
<feature type="domain" description="EVE" evidence="6">
    <location>
        <begin position="63"/>
        <end position="210"/>
    </location>
</feature>
<keyword evidence="3" id="KW-0597">Phosphoprotein</keyword>
<comment type="caution">
    <text evidence="7">The sequence shown here is derived from an EMBL/GenBank/DDBJ whole genome shotgun (WGS) entry which is preliminary data.</text>
</comment>
<dbReference type="PANTHER" id="PTHR14087">
    <property type="entry name" value="THYMOCYTE NUCLEAR PROTEIN 1"/>
    <property type="match status" value="1"/>
</dbReference>
<dbReference type="GO" id="GO:0005634">
    <property type="term" value="C:nucleus"/>
    <property type="evidence" value="ECO:0007669"/>
    <property type="project" value="UniProtKB-SubCell"/>
</dbReference>
<dbReference type="FunFam" id="3.10.590.10:FF:000003">
    <property type="entry name" value="Thymocyte nuclear protein 1"/>
    <property type="match status" value="1"/>
</dbReference>
<evidence type="ECO:0000256" key="3">
    <source>
        <dbReference type="ARBA" id="ARBA00022553"/>
    </source>
</evidence>
<dbReference type="PANTHER" id="PTHR14087:SF7">
    <property type="entry name" value="THYMOCYTE NUCLEAR PROTEIN 1"/>
    <property type="match status" value="1"/>
</dbReference>
<dbReference type="Gene3D" id="3.10.590.10">
    <property type="entry name" value="ph1033 like domains"/>
    <property type="match status" value="1"/>
</dbReference>
<dbReference type="InterPro" id="IPR015947">
    <property type="entry name" value="PUA-like_sf"/>
</dbReference>
<dbReference type="EMBL" id="BEGY01000199">
    <property type="protein sequence ID" value="GAX85875.1"/>
    <property type="molecule type" value="Genomic_DNA"/>
</dbReference>
<evidence type="ECO:0000313" key="7">
    <source>
        <dbReference type="EMBL" id="GAX85875.1"/>
    </source>
</evidence>
<evidence type="ECO:0000256" key="5">
    <source>
        <dbReference type="SAM" id="MobiDB-lite"/>
    </source>
</evidence>
<evidence type="ECO:0000256" key="4">
    <source>
        <dbReference type="ARBA" id="ARBA00023242"/>
    </source>
</evidence>
<evidence type="ECO:0000259" key="6">
    <source>
        <dbReference type="Pfam" id="PF01878"/>
    </source>
</evidence>
<keyword evidence="4" id="KW-0539">Nucleus</keyword>
<proteinExistence type="predicted"/>
<comment type="subcellular location">
    <subcellularLocation>
        <location evidence="1">Nucleus</location>
    </subcellularLocation>
</comment>
<feature type="compositionally biased region" description="Basic residues" evidence="5">
    <location>
        <begin position="232"/>
        <end position="241"/>
    </location>
</feature>